<dbReference type="HOGENOM" id="CLU_001265_2_1_1"/>
<dbReference type="GO" id="GO:0022857">
    <property type="term" value="F:transmembrane transporter activity"/>
    <property type="evidence" value="ECO:0007669"/>
    <property type="project" value="InterPro"/>
</dbReference>
<evidence type="ECO:0000256" key="3">
    <source>
        <dbReference type="ARBA" id="ARBA00022692"/>
    </source>
</evidence>
<proteinExistence type="predicted"/>
<keyword evidence="5 6" id="KW-0472">Membrane</keyword>
<dbReference type="InterPro" id="IPR011701">
    <property type="entry name" value="MFS"/>
</dbReference>
<evidence type="ECO:0000256" key="2">
    <source>
        <dbReference type="ARBA" id="ARBA00022448"/>
    </source>
</evidence>
<evidence type="ECO:0000259" key="7">
    <source>
        <dbReference type="Pfam" id="PF20684"/>
    </source>
</evidence>
<evidence type="ECO:0000313" key="9">
    <source>
        <dbReference type="Proteomes" id="UP000015530"/>
    </source>
</evidence>
<dbReference type="Pfam" id="PF20684">
    <property type="entry name" value="Fung_rhodopsin"/>
    <property type="match status" value="1"/>
</dbReference>
<feature type="transmembrane region" description="Helical" evidence="6">
    <location>
        <begin position="132"/>
        <end position="149"/>
    </location>
</feature>
<feature type="transmembrane region" description="Helical" evidence="6">
    <location>
        <begin position="101"/>
        <end position="120"/>
    </location>
</feature>
<dbReference type="InterPro" id="IPR036259">
    <property type="entry name" value="MFS_trans_sf"/>
</dbReference>
<evidence type="ECO:0000256" key="6">
    <source>
        <dbReference type="SAM" id="Phobius"/>
    </source>
</evidence>
<evidence type="ECO:0000256" key="4">
    <source>
        <dbReference type="ARBA" id="ARBA00022989"/>
    </source>
</evidence>
<reference evidence="9" key="1">
    <citation type="journal article" date="2013" name="Mol. Plant Microbe Interact.">
        <title>Global aspects of pacC regulation of pathogenicity genes in Colletotrichum gloeosporioides as revealed by transcriptome analysis.</title>
        <authorList>
            <person name="Alkan N."/>
            <person name="Meng X."/>
            <person name="Friedlander G."/>
            <person name="Reuveni E."/>
            <person name="Sukno S."/>
            <person name="Sherman A."/>
            <person name="Thon M."/>
            <person name="Fluhr R."/>
            <person name="Prusky D."/>
        </authorList>
    </citation>
    <scope>NUCLEOTIDE SEQUENCE [LARGE SCALE GENOMIC DNA]</scope>
    <source>
        <strain evidence="9">Cg-14</strain>
    </source>
</reference>
<feature type="transmembrane region" description="Helical" evidence="6">
    <location>
        <begin position="21"/>
        <end position="46"/>
    </location>
</feature>
<feature type="transmembrane region" description="Helical" evidence="6">
    <location>
        <begin position="338"/>
        <end position="359"/>
    </location>
</feature>
<evidence type="ECO:0000256" key="1">
    <source>
        <dbReference type="ARBA" id="ARBA00004141"/>
    </source>
</evidence>
<keyword evidence="3 6" id="KW-0812">Transmembrane</keyword>
<dbReference type="OMA" id="FWMANRL"/>
<feature type="domain" description="Rhodopsin" evidence="7">
    <location>
        <begin position="18"/>
        <end position="148"/>
    </location>
</feature>
<name>T0LQT4_COLGC</name>
<dbReference type="eggNOG" id="KOG2533">
    <property type="taxonomic scope" value="Eukaryota"/>
</dbReference>
<dbReference type="Gene3D" id="1.20.1250.20">
    <property type="entry name" value="MFS general substrate transporter like domains"/>
    <property type="match status" value="1"/>
</dbReference>
<evidence type="ECO:0000313" key="8">
    <source>
        <dbReference type="EMBL" id="EQB50575.1"/>
    </source>
</evidence>
<dbReference type="GO" id="GO:0016020">
    <property type="term" value="C:membrane"/>
    <property type="evidence" value="ECO:0007669"/>
    <property type="project" value="UniProtKB-SubCell"/>
</dbReference>
<feature type="transmembrane region" description="Helical" evidence="6">
    <location>
        <begin position="611"/>
        <end position="632"/>
    </location>
</feature>
<dbReference type="PANTHER" id="PTHR43791:SF65">
    <property type="entry name" value="MAJOR FACILITATOR SUPERFAMILY (MFS) PROFILE DOMAIN-CONTAINING PROTEIN-RELATED"/>
    <property type="match status" value="1"/>
</dbReference>
<dbReference type="Pfam" id="PF07690">
    <property type="entry name" value="MFS_1"/>
    <property type="match status" value="1"/>
</dbReference>
<dbReference type="AlphaFoldDB" id="T0LQT4"/>
<protein>
    <submittedName>
        <fullName evidence="8">Major facilitator superfamily transporter</fullName>
    </submittedName>
</protein>
<dbReference type="FunFam" id="1.20.1250.20:FF:000247">
    <property type="entry name" value="MFS general substrate transporter"/>
    <property type="match status" value="1"/>
</dbReference>
<dbReference type="SUPFAM" id="SSF103473">
    <property type="entry name" value="MFS general substrate transporter"/>
    <property type="match status" value="1"/>
</dbReference>
<feature type="transmembrane region" description="Helical" evidence="6">
    <location>
        <begin position="487"/>
        <end position="508"/>
    </location>
</feature>
<dbReference type="OrthoDB" id="1935484at2759"/>
<feature type="transmembrane region" description="Helical" evidence="6">
    <location>
        <begin position="302"/>
        <end position="326"/>
    </location>
</feature>
<dbReference type="PANTHER" id="PTHR43791">
    <property type="entry name" value="PERMEASE-RELATED"/>
    <property type="match status" value="1"/>
</dbReference>
<evidence type="ECO:0000256" key="5">
    <source>
        <dbReference type="ARBA" id="ARBA00023136"/>
    </source>
</evidence>
<gene>
    <name evidence="8" type="ORF">CGLO_09967</name>
</gene>
<organism evidence="8 9">
    <name type="scientific">Colletotrichum gloeosporioides (strain Cg-14)</name>
    <name type="common">Anthracnose fungus</name>
    <name type="synonym">Glomerella cingulata</name>
    <dbReference type="NCBI Taxonomy" id="1237896"/>
    <lineage>
        <taxon>Eukaryota</taxon>
        <taxon>Fungi</taxon>
        <taxon>Dikarya</taxon>
        <taxon>Ascomycota</taxon>
        <taxon>Pezizomycotina</taxon>
        <taxon>Sordariomycetes</taxon>
        <taxon>Hypocreomycetidae</taxon>
        <taxon>Glomerellales</taxon>
        <taxon>Glomerellaceae</taxon>
        <taxon>Colletotrichum</taxon>
        <taxon>Colletotrichum gloeosporioides species complex</taxon>
    </lineage>
</organism>
<feature type="transmembrane region" description="Helical" evidence="6">
    <location>
        <begin position="58"/>
        <end position="81"/>
    </location>
</feature>
<accession>T0LQT4</accession>
<comment type="subcellular location">
    <subcellularLocation>
        <location evidence="1">Membrane</location>
        <topology evidence="1">Multi-pass membrane protein</topology>
    </subcellularLocation>
</comment>
<feature type="transmembrane region" description="Helical" evidence="6">
    <location>
        <begin position="515"/>
        <end position="535"/>
    </location>
</feature>
<sequence length="670" mass="77132">MGWDGMLRLYRQKILFYTSGYAFFVSLFLYITTLAVVKLVFLFQYYRIMSVSNMRVVYIAMIVLVAVWGIGQGTFALVACIPLEGFWNPSVHAKCVPNAHIAWYISALFNIVTDIIIMVLPLPVIRKLNLPGSQKAFLIGIFSVGFFLWRRQTTSKRPGDIATQPSVFDDPQLAVYFQPSDKYENRHRFDANFRWTWAEEIPLIRKIDWRVTAWSCLAFFALDLDRSNISQANTDNFLEDLGLDTNDYNLGQTVFRVSFLLAELPSQLISKKIGPDRWIPAQMILWSIVSASQFWLNGRSSFLATRAIIGLLQGGFIPDVILYMSYFFKSTELPFRLALFWMANRLTDVIAPLLAYGLLRLRGYHGYEGWRWLFLLEGVLTLVIGIWSVFIMVPSPTQTKALWRPNGWFTEHEEKIMVNRILRDDPSKSDMHNRQAITLKMLWESLCDYDLWPIYMIGLTFSIPAGPPDQYLTLTLRQLGFDTFDTNLLSIPCQVATTINMLILTWISEKINQRALLGILVELWLLPCVIALAVIPSGVSRWATYALVIVLLSYPSPHPMQVGWASRNSNTVRTRTVSAALYNMSVQLQSIISANIYRRDDRPEYRRGNRALVGVASLNVVIYAAAKVYYVWRNRQRDRIWDAMSPEERQRYLDTTTDKGSKRLDFRFAS</sequence>
<dbReference type="Proteomes" id="UP000015530">
    <property type="component" value="Unassembled WGS sequence"/>
</dbReference>
<dbReference type="EMBL" id="AMYD01002009">
    <property type="protein sequence ID" value="EQB50575.1"/>
    <property type="molecule type" value="Genomic_DNA"/>
</dbReference>
<dbReference type="FunFam" id="1.20.1250.20:FF:000106">
    <property type="entry name" value="MFS transporter, putative"/>
    <property type="match status" value="1"/>
</dbReference>
<keyword evidence="2" id="KW-0813">Transport</keyword>
<comment type="caution">
    <text evidence="8">The sequence shown here is derived from an EMBL/GenBank/DDBJ whole genome shotgun (WGS) entry which is preliminary data.</text>
</comment>
<dbReference type="InterPro" id="IPR049326">
    <property type="entry name" value="Rhodopsin_dom_fungi"/>
</dbReference>
<feature type="transmembrane region" description="Helical" evidence="6">
    <location>
        <begin position="371"/>
        <end position="393"/>
    </location>
</feature>
<keyword evidence="4 6" id="KW-1133">Transmembrane helix</keyword>